<dbReference type="EMBL" id="WJQU01000002">
    <property type="protein sequence ID" value="KAJ6643330.1"/>
    <property type="molecule type" value="Genomic_DNA"/>
</dbReference>
<keyword evidence="1" id="KW-0732">Signal</keyword>
<evidence type="ECO:0000313" key="2">
    <source>
        <dbReference type="EMBL" id="KAJ6634205.1"/>
    </source>
</evidence>
<organism evidence="3 4">
    <name type="scientific">Pseudolycoriella hygida</name>
    <dbReference type="NCBI Taxonomy" id="35572"/>
    <lineage>
        <taxon>Eukaryota</taxon>
        <taxon>Metazoa</taxon>
        <taxon>Ecdysozoa</taxon>
        <taxon>Arthropoda</taxon>
        <taxon>Hexapoda</taxon>
        <taxon>Insecta</taxon>
        <taxon>Pterygota</taxon>
        <taxon>Neoptera</taxon>
        <taxon>Endopterygota</taxon>
        <taxon>Diptera</taxon>
        <taxon>Nematocera</taxon>
        <taxon>Sciaroidea</taxon>
        <taxon>Sciaridae</taxon>
        <taxon>Pseudolycoriella</taxon>
    </lineage>
</organism>
<proteinExistence type="predicted"/>
<feature type="chain" id="PRO_5040654083" evidence="1">
    <location>
        <begin position="18"/>
        <end position="122"/>
    </location>
</feature>
<evidence type="ECO:0000313" key="4">
    <source>
        <dbReference type="Proteomes" id="UP001151699"/>
    </source>
</evidence>
<protein>
    <submittedName>
        <fullName evidence="3">Uncharacterized protein</fullName>
    </submittedName>
</protein>
<dbReference type="OrthoDB" id="7797231at2759"/>
<evidence type="ECO:0000313" key="3">
    <source>
        <dbReference type="EMBL" id="KAJ6643330.1"/>
    </source>
</evidence>
<evidence type="ECO:0000256" key="1">
    <source>
        <dbReference type="SAM" id="SignalP"/>
    </source>
</evidence>
<sequence length="122" mass="13161">MKIILAIVCCLLAVGNAIPLPEEVYATDFGSGGPQPVDEVIAVTDDDDKGDSLKRVARHYGFGGISIGVGVPVVVPSYGYGVPVYGGAYPYYGGYGGYGGYRGYGYGYGYGRRHHHHHHYWR</sequence>
<feature type="signal peptide" evidence="1">
    <location>
        <begin position="1"/>
        <end position="17"/>
    </location>
</feature>
<accession>A0A9Q0S4N6</accession>
<dbReference type="Proteomes" id="UP001151699">
    <property type="component" value="Chromosome B"/>
</dbReference>
<name>A0A9Q0S4N6_9DIPT</name>
<keyword evidence="4" id="KW-1185">Reference proteome</keyword>
<comment type="caution">
    <text evidence="3">The sequence shown here is derived from an EMBL/GenBank/DDBJ whole genome shotgun (WGS) entry which is preliminary data.</text>
</comment>
<reference evidence="3" key="1">
    <citation type="submission" date="2022-07" db="EMBL/GenBank/DDBJ databases">
        <authorList>
            <person name="Trinca V."/>
            <person name="Uliana J.V.C."/>
            <person name="Torres T.T."/>
            <person name="Ward R.J."/>
            <person name="Monesi N."/>
        </authorList>
    </citation>
    <scope>NUCLEOTIDE SEQUENCE</scope>
    <source>
        <strain evidence="3">HSMRA1968</strain>
        <tissue evidence="3">Whole embryos</tissue>
    </source>
</reference>
<dbReference type="EMBL" id="WJQU01000846">
    <property type="protein sequence ID" value="KAJ6634205.1"/>
    <property type="molecule type" value="Genomic_DNA"/>
</dbReference>
<gene>
    <name evidence="3" type="ORF">Bhyg_08290</name>
    <name evidence="2" type="ORF">Bhyg_17383</name>
</gene>
<dbReference type="AlphaFoldDB" id="A0A9Q0S4N6"/>